<dbReference type="NCBIfam" id="TIGR00002">
    <property type="entry name" value="S16"/>
    <property type="match status" value="1"/>
</dbReference>
<dbReference type="GO" id="GO:0015935">
    <property type="term" value="C:small ribosomal subunit"/>
    <property type="evidence" value="ECO:0007669"/>
    <property type="project" value="TreeGrafter"/>
</dbReference>
<dbReference type="GO" id="GO:0006412">
    <property type="term" value="P:translation"/>
    <property type="evidence" value="ECO:0007669"/>
    <property type="project" value="UniProtKB-UniRule"/>
</dbReference>
<evidence type="ECO:0000313" key="9">
    <source>
        <dbReference type="Proteomes" id="UP000503310"/>
    </source>
</evidence>
<dbReference type="GO" id="GO:0005737">
    <property type="term" value="C:cytoplasm"/>
    <property type="evidence" value="ECO:0007669"/>
    <property type="project" value="UniProtKB-ARBA"/>
</dbReference>
<dbReference type="SUPFAM" id="SSF54565">
    <property type="entry name" value="Ribosomal protein S16"/>
    <property type="match status" value="1"/>
</dbReference>
<dbReference type="Pfam" id="PF00886">
    <property type="entry name" value="Ribosomal_S16"/>
    <property type="match status" value="1"/>
</dbReference>
<protein>
    <recommendedName>
        <fullName evidence="3">Small ribosomal subunit protein bS16</fullName>
    </recommendedName>
</protein>
<dbReference type="PATRIC" id="fig|29556.3.peg.377"/>
<evidence type="ECO:0000256" key="3">
    <source>
        <dbReference type="HAMAP-Rule" id="MF_00385"/>
    </source>
</evidence>
<organism evidence="4 7">
    <name type="scientific">Mycoplasmopsis gallinacea</name>
    <dbReference type="NCBI Taxonomy" id="29556"/>
    <lineage>
        <taxon>Bacteria</taxon>
        <taxon>Bacillati</taxon>
        <taxon>Mycoplasmatota</taxon>
        <taxon>Mycoplasmoidales</taxon>
        <taxon>Metamycoplasmataceae</taxon>
        <taxon>Mycoplasmopsis</taxon>
    </lineage>
</organism>
<reference evidence="6 8" key="2">
    <citation type="submission" date="2019-01" db="EMBL/GenBank/DDBJ databases">
        <authorList>
            <consortium name="Pathogen Informatics"/>
        </authorList>
    </citation>
    <scope>NUCLEOTIDE SEQUENCE [LARGE SCALE GENOMIC DNA]</scope>
    <source>
        <strain evidence="6 8">NCTC10183</strain>
    </source>
</reference>
<dbReference type="KEGG" id="mgb:VO56_01865"/>
<sequence>MVKIRLKRMGSKFSPVYKIVAADARAPRDGKFIEALGHYNPLNDEVVLNKEQILKWLSQGAQPTATVANLFKAHKLTSELKK</sequence>
<dbReference type="RefSeq" id="WP_129620197.1">
    <property type="nucleotide sequence ID" value="NZ_CP047225.1"/>
</dbReference>
<reference evidence="4 7" key="1">
    <citation type="journal article" date="2015" name="Genome Announc.">
        <title>Complete Genome Sequence of Mycoplasma meleagridis, a Possible Emerging Pathogen in Chickens.</title>
        <authorList>
            <person name="Abolnik C."/>
        </authorList>
    </citation>
    <scope>NUCLEOTIDE SEQUENCE [LARGE SCALE GENOMIC DNA]</scope>
    <source>
        <strain evidence="4 7">B2096 8B</strain>
    </source>
</reference>
<keyword evidence="2 3" id="KW-0687">Ribonucleoprotein</keyword>
<dbReference type="OrthoDB" id="9807878at2"/>
<comment type="similarity">
    <text evidence="3">Belongs to the bacterial ribosomal protein bS16 family.</text>
</comment>
<keyword evidence="1 3" id="KW-0689">Ribosomal protein</keyword>
<name>A0A0D5ZK21_9BACT</name>
<dbReference type="PANTHER" id="PTHR12919:SF20">
    <property type="entry name" value="SMALL RIBOSOMAL SUBUNIT PROTEIN BS16M"/>
    <property type="match status" value="1"/>
</dbReference>
<dbReference type="EMBL" id="CP047225">
    <property type="protein sequence ID" value="QIW61908.1"/>
    <property type="molecule type" value="Genomic_DNA"/>
</dbReference>
<dbReference type="Proteomes" id="UP000503310">
    <property type="component" value="Chromosome"/>
</dbReference>
<dbReference type="Proteomes" id="UP000032722">
    <property type="component" value="Chromosome"/>
</dbReference>
<dbReference type="HAMAP" id="MF_00385">
    <property type="entry name" value="Ribosomal_bS16"/>
    <property type="match status" value="1"/>
</dbReference>
<evidence type="ECO:0000313" key="8">
    <source>
        <dbReference type="Proteomes" id="UP000290568"/>
    </source>
</evidence>
<dbReference type="AlphaFoldDB" id="A0A0D5ZK21"/>
<evidence type="ECO:0000313" key="5">
    <source>
        <dbReference type="EMBL" id="QIW61908.1"/>
    </source>
</evidence>
<dbReference type="HOGENOM" id="CLU_100590_5_0_14"/>
<dbReference type="PANTHER" id="PTHR12919">
    <property type="entry name" value="30S RIBOSOMAL PROTEIN S16"/>
    <property type="match status" value="1"/>
</dbReference>
<keyword evidence="8" id="KW-1185">Reference proteome</keyword>
<dbReference type="InterPro" id="IPR023803">
    <property type="entry name" value="Ribosomal_bS16_dom_sf"/>
</dbReference>
<dbReference type="Gene3D" id="3.30.1320.10">
    <property type="match status" value="1"/>
</dbReference>
<gene>
    <name evidence="3 5" type="primary">rpsP</name>
    <name evidence="5" type="ORF">GOQ20_00250</name>
    <name evidence="6" type="ORF">NCTC10183_00302</name>
    <name evidence="4" type="ORF">VO56_01865</name>
</gene>
<evidence type="ECO:0000256" key="2">
    <source>
        <dbReference type="ARBA" id="ARBA00023274"/>
    </source>
</evidence>
<accession>A0A0D5ZK21</accession>
<dbReference type="EMBL" id="CP011021">
    <property type="protein sequence ID" value="AKA49990.1"/>
    <property type="molecule type" value="Genomic_DNA"/>
</dbReference>
<dbReference type="InterPro" id="IPR000307">
    <property type="entry name" value="Ribosomal_bS16"/>
</dbReference>
<evidence type="ECO:0000313" key="4">
    <source>
        <dbReference type="EMBL" id="AKA49990.1"/>
    </source>
</evidence>
<dbReference type="EMBL" id="LR214950">
    <property type="protein sequence ID" value="VEU58537.1"/>
    <property type="molecule type" value="Genomic_DNA"/>
</dbReference>
<dbReference type="STRING" id="29556.VO56_01865"/>
<reference evidence="5 9" key="3">
    <citation type="submission" date="2019-12" db="EMBL/GenBank/DDBJ databases">
        <title>Sequencing and analysis of the whole genome of Mycoplasma gallinaceum strain Peacock20181011.</title>
        <authorList>
            <person name="Liu X."/>
            <person name="Qin Z."/>
            <person name="Xu H."/>
        </authorList>
    </citation>
    <scope>NUCLEOTIDE SEQUENCE [LARGE SCALE GENOMIC DNA]</scope>
    <source>
        <strain evidence="5 9">Peacock20181011</strain>
    </source>
</reference>
<dbReference type="Proteomes" id="UP000290568">
    <property type="component" value="Chromosome"/>
</dbReference>
<proteinExistence type="inferred from homology"/>
<evidence type="ECO:0000256" key="1">
    <source>
        <dbReference type="ARBA" id="ARBA00022980"/>
    </source>
</evidence>
<dbReference type="GO" id="GO:0003735">
    <property type="term" value="F:structural constituent of ribosome"/>
    <property type="evidence" value="ECO:0007669"/>
    <property type="project" value="InterPro"/>
</dbReference>
<evidence type="ECO:0000313" key="6">
    <source>
        <dbReference type="EMBL" id="VEU58537.1"/>
    </source>
</evidence>
<evidence type="ECO:0000313" key="7">
    <source>
        <dbReference type="Proteomes" id="UP000032722"/>
    </source>
</evidence>